<dbReference type="Proteomes" id="UP000317180">
    <property type="component" value="Unassembled WGS sequence"/>
</dbReference>
<comment type="caution">
    <text evidence="2">The sequence shown here is derived from an EMBL/GenBank/DDBJ whole genome shotgun (WGS) entry which is preliminary data.</text>
</comment>
<accession>A0A3M8ALG8</accession>
<organism evidence="2 3">
    <name type="scientific">Brevibacillus agri</name>
    <dbReference type="NCBI Taxonomy" id="51101"/>
    <lineage>
        <taxon>Bacteria</taxon>
        <taxon>Bacillati</taxon>
        <taxon>Bacillota</taxon>
        <taxon>Bacilli</taxon>
        <taxon>Bacillales</taxon>
        <taxon>Paenibacillaceae</taxon>
        <taxon>Brevibacillus</taxon>
    </lineage>
</organism>
<gene>
    <name evidence="1" type="ORF">BAG01nite_48390</name>
    <name evidence="2" type="ORF">EB820_19460</name>
</gene>
<evidence type="ECO:0000313" key="2">
    <source>
        <dbReference type="EMBL" id="RNB51983.1"/>
    </source>
</evidence>
<sequence length="112" mass="13219">MRQYWEDIIVLSGEGGRITLIGSKTSNGSWIFKKQTDETALADFFDDEDLSLLVHQQSSFVTGLDQVFTLLGRFWFRLRPLYIHPEFKKLIWETVAPKIEAHQLRYWEKVIQ</sequence>
<dbReference type="OrthoDB" id="2990523at2"/>
<evidence type="ECO:0000313" key="4">
    <source>
        <dbReference type="Proteomes" id="UP000317180"/>
    </source>
</evidence>
<evidence type="ECO:0000313" key="1">
    <source>
        <dbReference type="EMBL" id="GED28737.1"/>
    </source>
</evidence>
<dbReference type="AlphaFoldDB" id="A0A3M8ALG8"/>
<reference evidence="2 3" key="1">
    <citation type="submission" date="2018-10" db="EMBL/GenBank/DDBJ databases">
        <title>Phylogenomics of Brevibacillus.</title>
        <authorList>
            <person name="Dunlap C."/>
        </authorList>
    </citation>
    <scope>NUCLEOTIDE SEQUENCE [LARGE SCALE GENOMIC DNA]</scope>
    <source>
        <strain evidence="2 3">NRRL NRS 1219</strain>
    </source>
</reference>
<name>A0A3M8ALG8_9BACL</name>
<proteinExistence type="predicted"/>
<dbReference type="RefSeq" id="WP_026558480.1">
    <property type="nucleotide sequence ID" value="NZ_BJOD01000098.1"/>
</dbReference>
<keyword evidence="4" id="KW-1185">Reference proteome</keyword>
<dbReference type="EMBL" id="BJOD01000098">
    <property type="protein sequence ID" value="GED28737.1"/>
    <property type="molecule type" value="Genomic_DNA"/>
</dbReference>
<dbReference type="EMBL" id="RHHN01000059">
    <property type="protein sequence ID" value="RNB51983.1"/>
    <property type="molecule type" value="Genomic_DNA"/>
</dbReference>
<protein>
    <submittedName>
        <fullName evidence="2">Uncharacterized protein</fullName>
    </submittedName>
</protein>
<dbReference type="Proteomes" id="UP000276178">
    <property type="component" value="Unassembled WGS sequence"/>
</dbReference>
<evidence type="ECO:0000313" key="3">
    <source>
        <dbReference type="Proteomes" id="UP000276178"/>
    </source>
</evidence>
<dbReference type="GeneID" id="82813565"/>
<reference evidence="1 4" key="2">
    <citation type="submission" date="2019-06" db="EMBL/GenBank/DDBJ databases">
        <title>Whole genome shotgun sequence of Brevibacillus agri NBRC 15538.</title>
        <authorList>
            <person name="Hosoyama A."/>
            <person name="Uohara A."/>
            <person name="Ohji S."/>
            <person name="Ichikawa N."/>
        </authorList>
    </citation>
    <scope>NUCLEOTIDE SEQUENCE [LARGE SCALE GENOMIC DNA]</scope>
    <source>
        <strain evidence="1 4">NBRC 15538</strain>
    </source>
</reference>